<comment type="caution">
    <text evidence="4">The sequence shown here is derived from an EMBL/GenBank/DDBJ whole genome shotgun (WGS) entry which is preliminary data.</text>
</comment>
<evidence type="ECO:0000259" key="3">
    <source>
        <dbReference type="PROSITE" id="PS50089"/>
    </source>
</evidence>
<accession>K0T4I7</accession>
<dbReference type="OrthoDB" id="40126at2759"/>
<dbReference type="eggNOG" id="ENOG502S2H7">
    <property type="taxonomic scope" value="Eukaryota"/>
</dbReference>
<dbReference type="EMBL" id="AGNL01016106">
    <property type="protein sequence ID" value="EJK65257.1"/>
    <property type="molecule type" value="Genomic_DNA"/>
</dbReference>
<protein>
    <recommendedName>
        <fullName evidence="3">RING-type domain-containing protein</fullName>
    </recommendedName>
</protein>
<feature type="domain" description="RING-type" evidence="3">
    <location>
        <begin position="58"/>
        <end position="104"/>
    </location>
</feature>
<dbReference type="Pfam" id="PF08238">
    <property type="entry name" value="Sel1"/>
    <property type="match status" value="2"/>
</dbReference>
<keyword evidence="2" id="KW-0862">Zinc</keyword>
<proteinExistence type="inferred from homology"/>
<dbReference type="PROSITE" id="PS50089">
    <property type="entry name" value="ZF_RING_2"/>
    <property type="match status" value="1"/>
</dbReference>
<dbReference type="Proteomes" id="UP000266841">
    <property type="component" value="Unassembled WGS sequence"/>
</dbReference>
<comment type="similarity">
    <text evidence="1">Belongs to the sel-1 family.</text>
</comment>
<keyword evidence="5" id="KW-1185">Reference proteome</keyword>
<gene>
    <name evidence="4" type="ORF">THAOC_13903</name>
</gene>
<dbReference type="InterPro" id="IPR001841">
    <property type="entry name" value="Znf_RING"/>
</dbReference>
<evidence type="ECO:0000256" key="2">
    <source>
        <dbReference type="PROSITE-ProRule" id="PRU00175"/>
    </source>
</evidence>
<evidence type="ECO:0000256" key="1">
    <source>
        <dbReference type="ARBA" id="ARBA00038101"/>
    </source>
</evidence>
<dbReference type="SUPFAM" id="SSF57850">
    <property type="entry name" value="RING/U-box"/>
    <property type="match status" value="1"/>
</dbReference>
<dbReference type="SUPFAM" id="SSF81901">
    <property type="entry name" value="HCP-like"/>
    <property type="match status" value="1"/>
</dbReference>
<keyword evidence="2" id="KW-0479">Metal-binding</keyword>
<keyword evidence="2" id="KW-0863">Zinc-finger</keyword>
<dbReference type="InterPro" id="IPR013083">
    <property type="entry name" value="Znf_RING/FYVE/PHD"/>
</dbReference>
<dbReference type="AlphaFoldDB" id="K0T4I7"/>
<dbReference type="PANTHER" id="PTHR11102">
    <property type="entry name" value="SEL-1-LIKE PROTEIN"/>
    <property type="match status" value="1"/>
</dbReference>
<dbReference type="InterPro" id="IPR006597">
    <property type="entry name" value="Sel1-like"/>
</dbReference>
<dbReference type="Gene3D" id="1.25.40.10">
    <property type="entry name" value="Tetratricopeptide repeat domain"/>
    <property type="match status" value="1"/>
</dbReference>
<evidence type="ECO:0000313" key="5">
    <source>
        <dbReference type="Proteomes" id="UP000266841"/>
    </source>
</evidence>
<dbReference type="InterPro" id="IPR050767">
    <property type="entry name" value="Sel1_AlgK"/>
</dbReference>
<dbReference type="GO" id="GO:0008270">
    <property type="term" value="F:zinc ion binding"/>
    <property type="evidence" value="ECO:0007669"/>
    <property type="project" value="UniProtKB-KW"/>
</dbReference>
<dbReference type="PANTHER" id="PTHR11102:SF160">
    <property type="entry name" value="ERAD-ASSOCIATED E3 UBIQUITIN-PROTEIN LIGASE COMPONENT HRD3"/>
    <property type="match status" value="1"/>
</dbReference>
<dbReference type="Gene3D" id="3.30.40.10">
    <property type="entry name" value="Zinc/RING finger domain, C3HC4 (zinc finger)"/>
    <property type="match status" value="1"/>
</dbReference>
<evidence type="ECO:0000313" key="4">
    <source>
        <dbReference type="EMBL" id="EJK65257.1"/>
    </source>
</evidence>
<sequence>MSNLSASPAGSVESADPAARNVQGRMANVAAADSEESAARNLQRLMASGHARPEEDRCPICFDLMGLPITRHAKMNVCCMNMVCNGCELAANRRGMNDRCPFCRTPSKDDNASVLAMIRKRVKKGDAKAMHYLGCKHYKGELGLAKDVPRAVEIWAKAVGLGSINAHYSLGESYFHGDGVKEDKPRGIRHWQQAAMNGHVPSRHCLGLVEAMIGNDKLAVQHFMISAKMGEEESLNSIKKMFKKGHATKVQYAEALLGYRDALEEMKSPQREEAKRHGV</sequence>
<organism evidence="4 5">
    <name type="scientific">Thalassiosira oceanica</name>
    <name type="common">Marine diatom</name>
    <dbReference type="NCBI Taxonomy" id="159749"/>
    <lineage>
        <taxon>Eukaryota</taxon>
        <taxon>Sar</taxon>
        <taxon>Stramenopiles</taxon>
        <taxon>Ochrophyta</taxon>
        <taxon>Bacillariophyta</taxon>
        <taxon>Coscinodiscophyceae</taxon>
        <taxon>Thalassiosirophycidae</taxon>
        <taxon>Thalassiosirales</taxon>
        <taxon>Thalassiosiraceae</taxon>
        <taxon>Thalassiosira</taxon>
    </lineage>
</organism>
<dbReference type="GO" id="GO:0005737">
    <property type="term" value="C:cytoplasm"/>
    <property type="evidence" value="ECO:0007669"/>
    <property type="project" value="UniProtKB-ARBA"/>
</dbReference>
<name>K0T4I7_THAOC</name>
<dbReference type="SMART" id="SM00671">
    <property type="entry name" value="SEL1"/>
    <property type="match status" value="2"/>
</dbReference>
<dbReference type="InterPro" id="IPR011990">
    <property type="entry name" value="TPR-like_helical_dom_sf"/>
</dbReference>
<reference evidence="4 5" key="1">
    <citation type="journal article" date="2012" name="Genome Biol.">
        <title>Genome and low-iron response of an oceanic diatom adapted to chronic iron limitation.</title>
        <authorList>
            <person name="Lommer M."/>
            <person name="Specht M."/>
            <person name="Roy A.S."/>
            <person name="Kraemer L."/>
            <person name="Andreson R."/>
            <person name="Gutowska M.A."/>
            <person name="Wolf J."/>
            <person name="Bergner S.V."/>
            <person name="Schilhabel M.B."/>
            <person name="Klostermeier U.C."/>
            <person name="Beiko R.G."/>
            <person name="Rosenstiel P."/>
            <person name="Hippler M."/>
            <person name="Laroche J."/>
        </authorList>
    </citation>
    <scope>NUCLEOTIDE SEQUENCE [LARGE SCALE GENOMIC DNA]</scope>
    <source>
        <strain evidence="4 5">CCMP1005</strain>
    </source>
</reference>